<keyword evidence="2" id="KW-1185">Reference proteome</keyword>
<organism evidence="1 2">
    <name type="scientific">[Bacillus] enclensis</name>
    <dbReference type="NCBI Taxonomy" id="1402860"/>
    <lineage>
        <taxon>Bacteria</taxon>
        <taxon>Bacillati</taxon>
        <taxon>Bacillota</taxon>
        <taxon>Bacilli</taxon>
        <taxon>Bacillales</taxon>
        <taxon>Bacillaceae</taxon>
        <taxon>Rossellomorea</taxon>
    </lineage>
</organism>
<accession>A0A0V8HPG8</accession>
<dbReference type="AlphaFoldDB" id="A0A0V8HPG8"/>
<evidence type="ECO:0000313" key="2">
    <source>
        <dbReference type="Proteomes" id="UP000181997"/>
    </source>
</evidence>
<dbReference type="Gene3D" id="3.40.50.720">
    <property type="entry name" value="NAD(P)-binding Rossmann-like Domain"/>
    <property type="match status" value="1"/>
</dbReference>
<sequence>MEKLDPSMRLKVKRDTFYLPEPDRGVYFRNNQCSFRMEGSGIDQWVEKLLPMFNGEYSLEYMTNGLPDAYKNRVMEIAEVLHSNGFVRDVSRDLPHGLPRHAVEKFASQIEFVDSLADSGASRFETYRHSNVLAVGSGPFLTSLVSSLIESGTAKLQVLITDEAPTNRGRILEHVDHARQTDPELELHGVAFSEDGWRETLKPFDLILYVTQNENLEELDRLQAICREDKKLFVPAICHQQKGIAGPIIHPDSEAGWNFAWRRIHTTAFRKKEQCPAPSAIPAAMLANMIVFEAFKEITGVTKPTQRNRIFLLDTETLEGSWHSFLPHPLETGNKAAEAVRNLETRLEQGSERSDTEKILYFFSLLTSKETGVFHVWEEGDTKQLPLAQCRVRPVDVLSGGPAELLDEMVCSGLTHEEARREAGLQGIEAYASRLARSIVPYRKGEYMAACTGTTFAESVGRGIRKCLTDELRKRESVQPCAISRLELDEVEDERCRFYLKALTTMQGDPEIGVGEDVAGFPVVYVRGKNGWYGNADFTRTSALRKSLQHAIFQAQNGTDAFDAKPVAAVFAEGSAGRIAISSDEDGIQPDSLKEAIETLKRNGMRAAVYELEMEPVFKKELQGVFAVLLREEEAQ</sequence>
<protein>
    <submittedName>
        <fullName evidence="1">Putative thiazole-containing bacteriocin maturation protein</fullName>
    </submittedName>
</protein>
<proteinExistence type="predicted"/>
<dbReference type="EMBL" id="FMAU01000001">
    <property type="protein sequence ID" value="SCB75022.1"/>
    <property type="molecule type" value="Genomic_DNA"/>
</dbReference>
<gene>
    <name evidence="1" type="ORF">GA0061094_0258</name>
</gene>
<dbReference type="GO" id="GO:0008641">
    <property type="term" value="F:ubiquitin-like modifier activating enzyme activity"/>
    <property type="evidence" value="ECO:0007669"/>
    <property type="project" value="InterPro"/>
</dbReference>
<dbReference type="NCBIfam" id="TIGR03693">
    <property type="entry name" value="ocin_ThiF_like"/>
    <property type="match status" value="1"/>
</dbReference>
<dbReference type="SUPFAM" id="SSF69572">
    <property type="entry name" value="Activating enzymes of the ubiquitin-like proteins"/>
    <property type="match status" value="1"/>
</dbReference>
<dbReference type="OrthoDB" id="2369163at2"/>
<dbReference type="Proteomes" id="UP000181997">
    <property type="component" value="Unassembled WGS sequence"/>
</dbReference>
<name>A0A0V8HPG8_9BACI</name>
<evidence type="ECO:0000313" key="1">
    <source>
        <dbReference type="EMBL" id="SCB75022.1"/>
    </source>
</evidence>
<dbReference type="InterPro" id="IPR022368">
    <property type="entry name" value="Thiazole_bacteriocin_mat_put"/>
</dbReference>
<dbReference type="RefSeq" id="WP_058297177.1">
    <property type="nucleotide sequence ID" value="NZ_FMAU01000001.1"/>
</dbReference>
<reference evidence="2" key="1">
    <citation type="submission" date="2016-08" db="EMBL/GenBank/DDBJ databases">
        <authorList>
            <person name="Varghese N."/>
            <person name="Submissions Spin"/>
        </authorList>
    </citation>
    <scope>NUCLEOTIDE SEQUENCE [LARGE SCALE GENOMIC DNA]</scope>
    <source>
        <strain evidence="2">SGD-1123</strain>
    </source>
</reference>
<dbReference type="InterPro" id="IPR035985">
    <property type="entry name" value="Ubiquitin-activating_enz"/>
</dbReference>